<dbReference type="AlphaFoldDB" id="A0A9Q9ID09"/>
<feature type="compositionally biased region" description="Low complexity" evidence="1">
    <location>
        <begin position="40"/>
        <end position="58"/>
    </location>
</feature>
<dbReference type="GO" id="GO:0008233">
    <property type="term" value="F:peptidase activity"/>
    <property type="evidence" value="ECO:0007669"/>
    <property type="project" value="InterPro"/>
</dbReference>
<dbReference type="InterPro" id="IPR009045">
    <property type="entry name" value="Zn_M74/Hedgehog-like"/>
</dbReference>
<dbReference type="Gene3D" id="3.30.1380.10">
    <property type="match status" value="1"/>
</dbReference>
<dbReference type="PROSITE" id="PS51257">
    <property type="entry name" value="PROKAR_LIPOPROTEIN"/>
    <property type="match status" value="1"/>
</dbReference>
<keyword evidence="4" id="KW-1185">Reference proteome</keyword>
<protein>
    <submittedName>
        <fullName evidence="3">M15 family metallopeptidase</fullName>
    </submittedName>
</protein>
<evidence type="ECO:0000259" key="2">
    <source>
        <dbReference type="Pfam" id="PF13539"/>
    </source>
</evidence>
<organism evidence="3 4">
    <name type="scientific">Dactylosporangium aurantiacum</name>
    <dbReference type="NCBI Taxonomy" id="35754"/>
    <lineage>
        <taxon>Bacteria</taxon>
        <taxon>Bacillati</taxon>
        <taxon>Actinomycetota</taxon>
        <taxon>Actinomycetes</taxon>
        <taxon>Micromonosporales</taxon>
        <taxon>Micromonosporaceae</taxon>
        <taxon>Dactylosporangium</taxon>
    </lineage>
</organism>
<evidence type="ECO:0000313" key="3">
    <source>
        <dbReference type="EMBL" id="UWZ50340.1"/>
    </source>
</evidence>
<evidence type="ECO:0000256" key="1">
    <source>
        <dbReference type="SAM" id="MobiDB-lite"/>
    </source>
</evidence>
<dbReference type="SUPFAM" id="SSF55166">
    <property type="entry name" value="Hedgehog/DD-peptidase"/>
    <property type="match status" value="1"/>
</dbReference>
<dbReference type="InterPro" id="IPR039561">
    <property type="entry name" value="Peptidase_M15C"/>
</dbReference>
<dbReference type="RefSeq" id="WP_260709449.1">
    <property type="nucleotide sequence ID" value="NZ_CP073767.1"/>
</dbReference>
<name>A0A9Q9ID09_9ACTN</name>
<accession>A0A9Q9ID09</accession>
<dbReference type="Pfam" id="PF13539">
    <property type="entry name" value="Peptidase_M15_4"/>
    <property type="match status" value="1"/>
</dbReference>
<feature type="region of interest" description="Disordered" evidence="1">
    <location>
        <begin position="28"/>
        <end position="58"/>
    </location>
</feature>
<dbReference type="CDD" id="cd14845">
    <property type="entry name" value="L-Ala-D-Glu_peptidase_like"/>
    <property type="match status" value="1"/>
</dbReference>
<gene>
    <name evidence="3" type="ORF">Daura_26220</name>
</gene>
<proteinExistence type="predicted"/>
<dbReference type="EMBL" id="CP073767">
    <property type="protein sequence ID" value="UWZ50340.1"/>
    <property type="molecule type" value="Genomic_DNA"/>
</dbReference>
<dbReference type="Proteomes" id="UP001058003">
    <property type="component" value="Chromosome"/>
</dbReference>
<reference evidence="3" key="1">
    <citation type="submission" date="2021-04" db="EMBL/GenBank/DDBJ databases">
        <title>Dactylosporangium aurantiacum NRRL B-8018 full assembly.</title>
        <authorList>
            <person name="Hartkoorn R.C."/>
            <person name="Beaudoing E."/>
            <person name="Hot D."/>
        </authorList>
    </citation>
    <scope>NUCLEOTIDE SEQUENCE</scope>
    <source>
        <strain evidence="3">NRRL B-8018</strain>
    </source>
</reference>
<feature type="domain" description="Peptidase M15C" evidence="2">
    <location>
        <begin position="168"/>
        <end position="247"/>
    </location>
</feature>
<evidence type="ECO:0000313" key="4">
    <source>
        <dbReference type="Proteomes" id="UP001058003"/>
    </source>
</evidence>
<sequence length="249" mass="26194">MPMRVPTRLTPLLALVPLLLGGCGGGTGGSPASGAPPSPAVSVSAPASQSASPAGSPAQTAFVGTVEALPPEVRQRMTGVSWRPGCPVGLDDLRLLRLSYVDFAGAAQVGELVVHRAIADAVVRVFAKLYAARFPIRGMRTVEAYDGSDDASMAADNTSGFNCRNVPNTKHWSNHAYGRAIDVNTVENPYLQGTLIMPPAGKDYLDRRNVRTGMIVAGDAVVTAFKSEGFAWGGAWRTGVDYQHFEKPG</sequence>
<dbReference type="KEGG" id="daur:Daura_26220"/>